<organism evidence="1">
    <name type="scientific">marine metagenome</name>
    <dbReference type="NCBI Taxonomy" id="408172"/>
    <lineage>
        <taxon>unclassified sequences</taxon>
        <taxon>metagenomes</taxon>
        <taxon>ecological metagenomes</taxon>
    </lineage>
</organism>
<dbReference type="AlphaFoldDB" id="A0A381XZM7"/>
<accession>A0A381XZM7</accession>
<sequence>MAEIIQFLVLIFHNWSFSNANIPVGMMTEDRCLAVLRGIAGDLMGAVTIAFWDTGLVLTMLTARLKKIGIILDGCVSIGIALCERSKAKSNRVRQSI</sequence>
<evidence type="ECO:0000313" key="1">
    <source>
        <dbReference type="EMBL" id="SVA69892.1"/>
    </source>
</evidence>
<name>A0A381XZM7_9ZZZZ</name>
<dbReference type="EMBL" id="UINC01016862">
    <property type="protein sequence ID" value="SVA69892.1"/>
    <property type="molecule type" value="Genomic_DNA"/>
</dbReference>
<protein>
    <submittedName>
        <fullName evidence="1">Uncharacterized protein</fullName>
    </submittedName>
</protein>
<proteinExistence type="predicted"/>
<reference evidence="1" key="1">
    <citation type="submission" date="2018-05" db="EMBL/GenBank/DDBJ databases">
        <authorList>
            <person name="Lanie J.A."/>
            <person name="Ng W.-L."/>
            <person name="Kazmierczak K.M."/>
            <person name="Andrzejewski T.M."/>
            <person name="Davidsen T.M."/>
            <person name="Wayne K.J."/>
            <person name="Tettelin H."/>
            <person name="Glass J.I."/>
            <person name="Rusch D."/>
            <person name="Podicherti R."/>
            <person name="Tsui H.-C.T."/>
            <person name="Winkler M.E."/>
        </authorList>
    </citation>
    <scope>NUCLEOTIDE SEQUENCE</scope>
</reference>
<gene>
    <name evidence="1" type="ORF">METZ01_LOCUS122746</name>
</gene>